<dbReference type="GO" id="GO:0043190">
    <property type="term" value="C:ATP-binding cassette (ABC) transporter complex"/>
    <property type="evidence" value="ECO:0007669"/>
    <property type="project" value="InterPro"/>
</dbReference>
<accession>A0A927J9U9</accession>
<dbReference type="GO" id="GO:1904680">
    <property type="term" value="F:peptide transmembrane transporter activity"/>
    <property type="evidence" value="ECO:0007669"/>
    <property type="project" value="TreeGrafter"/>
</dbReference>
<dbReference type="GO" id="GO:0015833">
    <property type="term" value="P:peptide transport"/>
    <property type="evidence" value="ECO:0007669"/>
    <property type="project" value="TreeGrafter"/>
</dbReference>
<gene>
    <name evidence="3" type="ORF">HT102_01450</name>
</gene>
<evidence type="ECO:0000259" key="2">
    <source>
        <dbReference type="Pfam" id="PF00496"/>
    </source>
</evidence>
<keyword evidence="4" id="KW-1185">Reference proteome</keyword>
<dbReference type="EMBL" id="JACYWE010000001">
    <property type="protein sequence ID" value="MBD8505156.1"/>
    <property type="molecule type" value="Genomic_DNA"/>
</dbReference>
<dbReference type="Gene3D" id="3.40.190.10">
    <property type="entry name" value="Periplasmic binding protein-like II"/>
    <property type="match status" value="1"/>
</dbReference>
<dbReference type="Gene3D" id="3.10.105.10">
    <property type="entry name" value="Dipeptide-binding Protein, Domain 3"/>
    <property type="match status" value="1"/>
</dbReference>
<dbReference type="Pfam" id="PF00496">
    <property type="entry name" value="SBP_bac_5"/>
    <property type="match status" value="1"/>
</dbReference>
<name>A0A927J9U9_9ACTN</name>
<dbReference type="InterPro" id="IPR039424">
    <property type="entry name" value="SBP_5"/>
</dbReference>
<dbReference type="Proteomes" id="UP000642993">
    <property type="component" value="Unassembled WGS sequence"/>
</dbReference>
<dbReference type="PIRSF" id="PIRSF002741">
    <property type="entry name" value="MppA"/>
    <property type="match status" value="1"/>
</dbReference>
<protein>
    <submittedName>
        <fullName evidence="3">ABC transporter substrate-binding protein</fullName>
    </submittedName>
</protein>
<keyword evidence="1" id="KW-0732">Signal</keyword>
<proteinExistence type="predicted"/>
<feature type="chain" id="PRO_5039073211" evidence="1">
    <location>
        <begin position="26"/>
        <end position="545"/>
    </location>
</feature>
<evidence type="ECO:0000256" key="1">
    <source>
        <dbReference type="SAM" id="SignalP"/>
    </source>
</evidence>
<dbReference type="SUPFAM" id="SSF53850">
    <property type="entry name" value="Periplasmic binding protein-like II"/>
    <property type="match status" value="1"/>
</dbReference>
<dbReference type="InterPro" id="IPR000914">
    <property type="entry name" value="SBP_5_dom"/>
</dbReference>
<dbReference type="RefSeq" id="WP_192037627.1">
    <property type="nucleotide sequence ID" value="NZ_JACYWE010000001.1"/>
</dbReference>
<evidence type="ECO:0000313" key="4">
    <source>
        <dbReference type="Proteomes" id="UP000642993"/>
    </source>
</evidence>
<reference evidence="3" key="1">
    <citation type="submission" date="2020-09" db="EMBL/GenBank/DDBJ databases">
        <title>Hoyosella lacisalsi sp. nov., a halotolerant actinobacterium isolated from soil of Lake Gudzhirganskoe.</title>
        <authorList>
            <person name="Yang Q."/>
            <person name="Guo P.Y."/>
            <person name="Liu S.W."/>
            <person name="Li F.N."/>
            <person name="Sun C.H."/>
        </authorList>
    </citation>
    <scope>NUCLEOTIDE SEQUENCE</scope>
    <source>
        <strain evidence="3">G463</strain>
    </source>
</reference>
<feature type="domain" description="Solute-binding protein family 5" evidence="2">
    <location>
        <begin position="79"/>
        <end position="447"/>
    </location>
</feature>
<evidence type="ECO:0000313" key="3">
    <source>
        <dbReference type="EMBL" id="MBD8505156.1"/>
    </source>
</evidence>
<dbReference type="GO" id="GO:0042597">
    <property type="term" value="C:periplasmic space"/>
    <property type="evidence" value="ECO:0007669"/>
    <property type="project" value="UniProtKB-ARBA"/>
</dbReference>
<dbReference type="AlphaFoldDB" id="A0A927J9U9"/>
<sequence length="545" mass="59715">MGSPARFRKAATVVVAIALVAPACGSDPGTTADGPQDAASLTVAIPRDLGPINIFAGATDQLAGLVYDKLFAPSPYVDEPQPWLATEVRGIDPTTWEVDIREDVTWHDGEPFTTEDVAYSFDYMHQAPTGRFTHHVNNTPDITSVEVVSDRTVRFTCSYACPSLAAVTLADLPIVPQHIWSEIPADQAKTHAGLPIGTGPFQLVDYSPTTGYRFEANDDYFAGEPVVDELVMPVITDQSATFTALRTGEIDSTTRPLPPELAEQFTADPALGVVKTAPLQFPEIRMNYERAPFDIPEFRRALSRAVDKEQMLEVVALDRGRAATKGYPHPDAPFANPANSTPYDLDEANTLLDELGFSDTDGDGIRESADGPLEFTVLVDGALPQDVRAAEIVAEDFAAIGVRVTPQGIDAGSITELFRSREFDLYINTITAHGVADPDQFIMSHRSGYLWKAPDLPYPEWDAIYERWRAADTHDDRLAVMGEMQELFNRQPTSIPLYYPDESWAYRADTFNGWAESPGYGIIHKWSFLPASVADGANAVVRTGR</sequence>
<dbReference type="InterPro" id="IPR030678">
    <property type="entry name" value="Peptide/Ni-bd"/>
</dbReference>
<comment type="caution">
    <text evidence="3">The sequence shown here is derived from an EMBL/GenBank/DDBJ whole genome shotgun (WGS) entry which is preliminary data.</text>
</comment>
<organism evidence="3 4">
    <name type="scientific">Lolliginicoccus lacisalsi</name>
    <dbReference type="NCBI Taxonomy" id="2742202"/>
    <lineage>
        <taxon>Bacteria</taxon>
        <taxon>Bacillati</taxon>
        <taxon>Actinomycetota</taxon>
        <taxon>Actinomycetes</taxon>
        <taxon>Mycobacteriales</taxon>
        <taxon>Hoyosellaceae</taxon>
        <taxon>Lolliginicoccus</taxon>
    </lineage>
</organism>
<dbReference type="PANTHER" id="PTHR30290">
    <property type="entry name" value="PERIPLASMIC BINDING COMPONENT OF ABC TRANSPORTER"/>
    <property type="match status" value="1"/>
</dbReference>
<dbReference type="CDD" id="cd00995">
    <property type="entry name" value="PBP2_NikA_DppA_OppA_like"/>
    <property type="match status" value="1"/>
</dbReference>
<feature type="signal peptide" evidence="1">
    <location>
        <begin position="1"/>
        <end position="25"/>
    </location>
</feature>